<keyword evidence="2" id="KW-1185">Reference proteome</keyword>
<proteinExistence type="predicted"/>
<organism evidence="1 2">
    <name type="scientific">Hymenobacter ginsengisoli</name>
    <dbReference type="NCBI Taxonomy" id="1051626"/>
    <lineage>
        <taxon>Bacteria</taxon>
        <taxon>Pseudomonadati</taxon>
        <taxon>Bacteroidota</taxon>
        <taxon>Cytophagia</taxon>
        <taxon>Cytophagales</taxon>
        <taxon>Hymenobacteraceae</taxon>
        <taxon>Hymenobacter</taxon>
    </lineage>
</organism>
<accession>A0ABP8QD87</accession>
<gene>
    <name evidence="1" type="ORF">GCM10023172_23340</name>
</gene>
<dbReference type="Proteomes" id="UP001501243">
    <property type="component" value="Unassembled WGS sequence"/>
</dbReference>
<dbReference type="EMBL" id="BAABGQ010000006">
    <property type="protein sequence ID" value="GAA4501455.1"/>
    <property type="molecule type" value="Genomic_DNA"/>
</dbReference>
<evidence type="ECO:0008006" key="3">
    <source>
        <dbReference type="Google" id="ProtNLM"/>
    </source>
</evidence>
<evidence type="ECO:0000313" key="2">
    <source>
        <dbReference type="Proteomes" id="UP001501243"/>
    </source>
</evidence>
<reference evidence="2" key="1">
    <citation type="journal article" date="2019" name="Int. J. Syst. Evol. Microbiol.">
        <title>The Global Catalogue of Microorganisms (GCM) 10K type strain sequencing project: providing services to taxonomists for standard genome sequencing and annotation.</title>
        <authorList>
            <consortium name="The Broad Institute Genomics Platform"/>
            <consortium name="The Broad Institute Genome Sequencing Center for Infectious Disease"/>
            <person name="Wu L."/>
            <person name="Ma J."/>
        </authorList>
    </citation>
    <scope>NUCLEOTIDE SEQUENCE [LARGE SCALE GENOMIC DNA]</scope>
    <source>
        <strain evidence="2">JCM 17841</strain>
    </source>
</reference>
<comment type="caution">
    <text evidence="1">The sequence shown here is derived from an EMBL/GenBank/DDBJ whole genome shotgun (WGS) entry which is preliminary data.</text>
</comment>
<name>A0ABP8QD87_9BACT</name>
<dbReference type="RefSeq" id="WP_208133102.1">
    <property type="nucleotide sequence ID" value="NZ_BAABGQ010000006.1"/>
</dbReference>
<sequence length="79" mass="8931">MKLIYLLNQLKAEGLLSQLYQAGALTLATLNHREAYLHYCALLAARATWTTLRKRWMPRPRPFGWISAPFTGCCATCSS</sequence>
<protein>
    <recommendedName>
        <fullName evidence="3">HEPN domain-containing protein</fullName>
    </recommendedName>
</protein>
<evidence type="ECO:0000313" key="1">
    <source>
        <dbReference type="EMBL" id="GAA4501455.1"/>
    </source>
</evidence>